<dbReference type="EMBL" id="VZTU01019269">
    <property type="protein sequence ID" value="NXT80334.1"/>
    <property type="molecule type" value="Genomic_DNA"/>
</dbReference>
<evidence type="ECO:0000256" key="1">
    <source>
        <dbReference type="ARBA" id="ARBA00009558"/>
    </source>
</evidence>
<comment type="caution">
    <text evidence="11">The sequence shown here is derived from an EMBL/GenBank/DDBJ whole genome shotgun (WGS) entry which is preliminary data.</text>
</comment>
<evidence type="ECO:0000313" key="11">
    <source>
        <dbReference type="EMBL" id="NXT80334.1"/>
    </source>
</evidence>
<feature type="chain" id="PRO_5029937552" description="NAD(P)(+)--arginine ADP-ribosyltransferase" evidence="10">
    <location>
        <begin position="21"/>
        <end position="259"/>
    </location>
</feature>
<organism evidence="11 12">
    <name type="scientific">Zapornia atra</name>
    <name type="common">Henderson crake</name>
    <dbReference type="NCBI Taxonomy" id="2585822"/>
    <lineage>
        <taxon>Eukaryota</taxon>
        <taxon>Metazoa</taxon>
        <taxon>Chordata</taxon>
        <taxon>Craniata</taxon>
        <taxon>Vertebrata</taxon>
        <taxon>Euteleostomi</taxon>
        <taxon>Archelosauria</taxon>
        <taxon>Archosauria</taxon>
        <taxon>Dinosauria</taxon>
        <taxon>Saurischia</taxon>
        <taxon>Theropoda</taxon>
        <taxon>Coelurosauria</taxon>
        <taxon>Aves</taxon>
        <taxon>Neognathae</taxon>
        <taxon>Neoaves</taxon>
        <taxon>Gruiformes</taxon>
        <taxon>Rallidae</taxon>
        <taxon>Zapornia</taxon>
    </lineage>
</organism>
<dbReference type="SUPFAM" id="SSF56399">
    <property type="entry name" value="ADP-ribosylation"/>
    <property type="match status" value="1"/>
</dbReference>
<feature type="non-terminal residue" evidence="11">
    <location>
        <position position="259"/>
    </location>
</feature>
<keyword evidence="6 10" id="KW-0521">NADP</keyword>
<dbReference type="InterPro" id="IPR000768">
    <property type="entry name" value="ART"/>
</dbReference>
<dbReference type="Pfam" id="PF01129">
    <property type="entry name" value="ART"/>
    <property type="match status" value="1"/>
</dbReference>
<dbReference type="EC" id="2.4.2.31" evidence="10"/>
<keyword evidence="2 10" id="KW-0328">Glycosyltransferase</keyword>
<feature type="signal peptide" evidence="10">
    <location>
        <begin position="1"/>
        <end position="20"/>
    </location>
</feature>
<accession>A0A7L3FHA0</accession>
<dbReference type="FunFam" id="3.90.176.10:FF:000001">
    <property type="entry name" value="NAD(P)(+)--arginine ADP-ribosyltransferase"/>
    <property type="match status" value="1"/>
</dbReference>
<evidence type="ECO:0000256" key="9">
    <source>
        <dbReference type="ARBA" id="ARBA00047597"/>
    </source>
</evidence>
<keyword evidence="4" id="KW-0548">Nucleotidyltransferase</keyword>
<proteinExistence type="inferred from homology"/>
<evidence type="ECO:0000256" key="3">
    <source>
        <dbReference type="ARBA" id="ARBA00022679"/>
    </source>
</evidence>
<comment type="similarity">
    <text evidence="1 10">Belongs to the Arg-specific ADP-ribosyltransferase family.</text>
</comment>
<keyword evidence="8" id="KW-1015">Disulfide bond</keyword>
<dbReference type="PANTHER" id="PTHR10339">
    <property type="entry name" value="ADP-RIBOSYLTRANSFERASE"/>
    <property type="match status" value="1"/>
</dbReference>
<dbReference type="PRINTS" id="PR00970">
    <property type="entry name" value="RIBTRNSFRASE"/>
</dbReference>
<dbReference type="GO" id="GO:0016779">
    <property type="term" value="F:nucleotidyltransferase activity"/>
    <property type="evidence" value="ECO:0007669"/>
    <property type="project" value="UniProtKB-KW"/>
</dbReference>
<dbReference type="GO" id="GO:0106274">
    <property type="term" value="F:NAD+-protein-arginine ADP-ribosyltransferase activity"/>
    <property type="evidence" value="ECO:0007669"/>
    <property type="project" value="UniProtKB-EC"/>
</dbReference>
<sequence>MEHLALGLLWLLGMLAYVSPMAKQVRIMEKALDMAPNSFDDQYRGCSDEMEKELKELNLTEFEINKIYGAAWKKATAKWQKNMPHSSVLKPEQAIALMAYTLQRPPLYKEFNAAVHEAGQSPEEYLLNFHFKVLHFLLTEALHALRKDQPRRCHNVYGGVKDIIFTAQPGQTVRFGKFTSTSLEKMRAKKFGTDTFFSVKTCYGVPIEDFSFFPTEEEVLIPPFEIFEVTSVTHEGNKARIELRSQGVRSNYNCEFLKG</sequence>
<name>A0A7L3FHA0_9GRUI</name>
<dbReference type="GO" id="GO:0046677">
    <property type="term" value="P:response to antibiotic"/>
    <property type="evidence" value="ECO:0007669"/>
    <property type="project" value="UniProtKB-ARBA"/>
</dbReference>
<evidence type="ECO:0000313" key="12">
    <source>
        <dbReference type="Proteomes" id="UP000557426"/>
    </source>
</evidence>
<dbReference type="AlphaFoldDB" id="A0A7L3FHA0"/>
<evidence type="ECO:0000256" key="10">
    <source>
        <dbReference type="RuleBase" id="RU361228"/>
    </source>
</evidence>
<dbReference type="GO" id="GO:0005615">
    <property type="term" value="C:extracellular space"/>
    <property type="evidence" value="ECO:0007669"/>
    <property type="project" value="UniProtKB-ARBA"/>
</dbReference>
<protein>
    <recommendedName>
        <fullName evidence="10">NAD(P)(+)--arginine ADP-ribosyltransferase</fullName>
        <ecNumber evidence="10">2.4.2.31</ecNumber>
    </recommendedName>
    <alternativeName>
        <fullName evidence="10">Mono(ADP-ribosyl)transferase</fullName>
    </alternativeName>
</protein>
<dbReference type="GO" id="GO:0044194">
    <property type="term" value="C:cytolytic granule"/>
    <property type="evidence" value="ECO:0007669"/>
    <property type="project" value="UniProtKB-ARBA"/>
</dbReference>
<evidence type="ECO:0000256" key="4">
    <source>
        <dbReference type="ARBA" id="ARBA00022695"/>
    </source>
</evidence>
<dbReference type="PROSITE" id="PS51996">
    <property type="entry name" value="TR_MART"/>
    <property type="match status" value="1"/>
</dbReference>
<dbReference type="GO" id="GO:0003950">
    <property type="term" value="F:NAD+ poly-ADP-ribosyltransferase activity"/>
    <property type="evidence" value="ECO:0007669"/>
    <property type="project" value="UniProtKB-ARBA"/>
</dbReference>
<comment type="catalytic activity">
    <reaction evidence="9 10">
        <text>L-arginyl-[protein] + NAD(+) = N(omega)-(ADP-D-ribosyl)-L-arginyl-[protein] + nicotinamide + H(+)</text>
        <dbReference type="Rhea" id="RHEA:19149"/>
        <dbReference type="Rhea" id="RHEA-COMP:10532"/>
        <dbReference type="Rhea" id="RHEA-COMP:15087"/>
        <dbReference type="ChEBI" id="CHEBI:15378"/>
        <dbReference type="ChEBI" id="CHEBI:17154"/>
        <dbReference type="ChEBI" id="CHEBI:29965"/>
        <dbReference type="ChEBI" id="CHEBI:57540"/>
        <dbReference type="ChEBI" id="CHEBI:142554"/>
        <dbReference type="EC" id="2.4.2.31"/>
    </reaction>
</comment>
<dbReference type="PROSITE" id="PS01291">
    <property type="entry name" value="ART"/>
    <property type="match status" value="1"/>
</dbReference>
<dbReference type="PANTHER" id="PTHR10339:SF19">
    <property type="entry name" value="GPI-LINKED NAD(P)(+)--ARGININE ADP-RIBOSYLTRANSFERASE 1"/>
    <property type="match status" value="1"/>
</dbReference>
<keyword evidence="12" id="KW-1185">Reference proteome</keyword>
<dbReference type="InterPro" id="IPR050999">
    <property type="entry name" value="ADP-ribosyltransferase_ARG"/>
</dbReference>
<keyword evidence="5 10" id="KW-0732">Signal</keyword>
<evidence type="ECO:0000256" key="5">
    <source>
        <dbReference type="ARBA" id="ARBA00022729"/>
    </source>
</evidence>
<keyword evidence="3 10" id="KW-0808">Transferase</keyword>
<evidence type="ECO:0000256" key="6">
    <source>
        <dbReference type="ARBA" id="ARBA00022857"/>
    </source>
</evidence>
<feature type="non-terminal residue" evidence="11">
    <location>
        <position position="1"/>
    </location>
</feature>
<evidence type="ECO:0000256" key="2">
    <source>
        <dbReference type="ARBA" id="ARBA00022676"/>
    </source>
</evidence>
<evidence type="ECO:0000256" key="7">
    <source>
        <dbReference type="ARBA" id="ARBA00023027"/>
    </source>
</evidence>
<reference evidence="11 12" key="1">
    <citation type="submission" date="2019-09" db="EMBL/GenBank/DDBJ databases">
        <title>Bird 10,000 Genomes (B10K) Project - Family phase.</title>
        <authorList>
            <person name="Zhang G."/>
        </authorList>
    </citation>
    <scope>NUCLEOTIDE SEQUENCE [LARGE SCALE GENOMIC DNA]</scope>
    <source>
        <strain evidence="11">B10K-DU-011-47</strain>
        <tissue evidence="11">Mixed tissue sample</tissue>
    </source>
</reference>
<dbReference type="Proteomes" id="UP000557426">
    <property type="component" value="Unassembled WGS sequence"/>
</dbReference>
<keyword evidence="7 10" id="KW-0520">NAD</keyword>
<gene>
    <name evidence="11" type="primary">Madprt_2</name>
    <name evidence="11" type="ORF">ZAPATR_R03733</name>
</gene>
<evidence type="ECO:0000256" key="8">
    <source>
        <dbReference type="ARBA" id="ARBA00023157"/>
    </source>
</evidence>
<dbReference type="Gene3D" id="3.90.176.10">
    <property type="entry name" value="Toxin ADP-ribosyltransferase, Chain A, domain 1"/>
    <property type="match status" value="1"/>
</dbReference>